<feature type="signal peptide" evidence="3">
    <location>
        <begin position="1"/>
        <end position="30"/>
    </location>
</feature>
<dbReference type="InterPro" id="IPR010903">
    <property type="entry name" value="DUF1517"/>
</dbReference>
<dbReference type="Proteomes" id="UP001157006">
    <property type="component" value="Chromosome 2"/>
</dbReference>
<feature type="region of interest" description="Disordered" evidence="1">
    <location>
        <begin position="42"/>
        <end position="62"/>
    </location>
</feature>
<keyword evidence="5" id="KW-1185">Reference proteome</keyword>
<reference evidence="4 5" key="1">
    <citation type="submission" date="2023-01" db="EMBL/GenBank/DDBJ databases">
        <authorList>
            <person name="Kreplak J."/>
        </authorList>
    </citation>
    <scope>NUCLEOTIDE SEQUENCE [LARGE SCALE GENOMIC DNA]</scope>
</reference>
<dbReference type="GO" id="GO:0009507">
    <property type="term" value="C:chloroplast"/>
    <property type="evidence" value="ECO:0007669"/>
    <property type="project" value="TreeGrafter"/>
</dbReference>
<evidence type="ECO:0000313" key="5">
    <source>
        <dbReference type="Proteomes" id="UP001157006"/>
    </source>
</evidence>
<dbReference type="InterPro" id="IPR053023">
    <property type="entry name" value="FLAP_modulator"/>
</dbReference>
<feature type="compositionally biased region" description="Low complexity" evidence="1">
    <location>
        <begin position="42"/>
        <end position="54"/>
    </location>
</feature>
<gene>
    <name evidence="4" type="ORF">VFH_II066360</name>
</gene>
<accession>A0AAV0ZEN6</accession>
<evidence type="ECO:0000256" key="1">
    <source>
        <dbReference type="SAM" id="MobiDB-lite"/>
    </source>
</evidence>
<dbReference type="EMBL" id="OX451737">
    <property type="protein sequence ID" value="CAI8597115.1"/>
    <property type="molecule type" value="Genomic_DNA"/>
</dbReference>
<evidence type="ECO:0000313" key="4">
    <source>
        <dbReference type="EMBL" id="CAI8597115.1"/>
    </source>
</evidence>
<dbReference type="PIRSF" id="PIRSF037221">
    <property type="entry name" value="DUF1517"/>
    <property type="match status" value="1"/>
</dbReference>
<feature type="transmembrane region" description="Helical" evidence="2">
    <location>
        <begin position="68"/>
        <end position="85"/>
    </location>
</feature>
<sequence length="308" mass="34541">MIFSRKHVSVIVLLLIVFLAITWNLTLVSASSGGVMGGSFFDSDSSSSESYTTESDSEYEEDGGRGPMVFFMIFVFGVFLVGFCSNKDANGNTISVFKLQVGMSGEAGCSIQRDLTRIAQAANTSSREGVSYLLKDTIQTLDQHHGYFTAGYSSVEHKQSKEDGEKCYNQLSNEERSKFDEETLVNVNNNNMTIRRSRSYDEYAMLDSEETEKFEKEKLLSGPDNKYIVVTVLVAAKGAHKLPNINRAEDLKEVLQKLKSLISSKYLFAGEVLWTPQEEDDTLSDRQLLKDYPQLAKSMNIFLVKKHE</sequence>
<keyword evidence="3" id="KW-0732">Signal</keyword>
<name>A0AAV0ZEN6_VICFA</name>
<feature type="chain" id="PRO_5043639823" evidence="3">
    <location>
        <begin position="31"/>
        <end position="308"/>
    </location>
</feature>
<keyword evidence="2" id="KW-0812">Transmembrane</keyword>
<dbReference type="Pfam" id="PF07466">
    <property type="entry name" value="DUF1517"/>
    <property type="match status" value="1"/>
</dbReference>
<keyword evidence="2" id="KW-1133">Transmembrane helix</keyword>
<keyword evidence="2" id="KW-0472">Membrane</keyword>
<protein>
    <submittedName>
        <fullName evidence="4">Uncharacterized protein</fullName>
    </submittedName>
</protein>
<proteinExistence type="predicted"/>
<evidence type="ECO:0000256" key="3">
    <source>
        <dbReference type="SAM" id="SignalP"/>
    </source>
</evidence>
<evidence type="ECO:0000256" key="2">
    <source>
        <dbReference type="SAM" id="Phobius"/>
    </source>
</evidence>
<dbReference type="PANTHER" id="PTHR33975:SF5">
    <property type="entry name" value="PROTEIN, PUTATIVE-RELATED"/>
    <property type="match status" value="1"/>
</dbReference>
<dbReference type="PANTHER" id="PTHR33975">
    <property type="entry name" value="MYELIN-ASSOCIATED OLIGODENDROCYTE BASIC PROTEIN"/>
    <property type="match status" value="1"/>
</dbReference>
<organism evidence="4 5">
    <name type="scientific">Vicia faba</name>
    <name type="common">Broad bean</name>
    <name type="synonym">Faba vulgaris</name>
    <dbReference type="NCBI Taxonomy" id="3906"/>
    <lineage>
        <taxon>Eukaryota</taxon>
        <taxon>Viridiplantae</taxon>
        <taxon>Streptophyta</taxon>
        <taxon>Embryophyta</taxon>
        <taxon>Tracheophyta</taxon>
        <taxon>Spermatophyta</taxon>
        <taxon>Magnoliopsida</taxon>
        <taxon>eudicotyledons</taxon>
        <taxon>Gunneridae</taxon>
        <taxon>Pentapetalae</taxon>
        <taxon>rosids</taxon>
        <taxon>fabids</taxon>
        <taxon>Fabales</taxon>
        <taxon>Fabaceae</taxon>
        <taxon>Papilionoideae</taxon>
        <taxon>50 kb inversion clade</taxon>
        <taxon>NPAAA clade</taxon>
        <taxon>Hologalegina</taxon>
        <taxon>IRL clade</taxon>
        <taxon>Fabeae</taxon>
        <taxon>Vicia</taxon>
    </lineage>
</organism>
<dbReference type="AlphaFoldDB" id="A0AAV0ZEN6"/>